<evidence type="ECO:0000256" key="1">
    <source>
        <dbReference type="SAM" id="MobiDB-lite"/>
    </source>
</evidence>
<gene>
    <name evidence="3" type="ORF">Cvel_21773</name>
</gene>
<feature type="compositionally biased region" description="Pro residues" evidence="1">
    <location>
        <begin position="634"/>
        <end position="644"/>
    </location>
</feature>
<dbReference type="PANTHER" id="PTHR36970">
    <property type="entry name" value="UNNAMED PRODUCT"/>
    <property type="match status" value="1"/>
</dbReference>
<dbReference type="EMBL" id="CDMZ01001184">
    <property type="protein sequence ID" value="CEM28678.1"/>
    <property type="molecule type" value="Genomic_DNA"/>
</dbReference>
<feature type="compositionally biased region" description="Polar residues" evidence="1">
    <location>
        <begin position="598"/>
        <end position="610"/>
    </location>
</feature>
<feature type="transmembrane region" description="Helical" evidence="2">
    <location>
        <begin position="93"/>
        <end position="112"/>
    </location>
</feature>
<feature type="compositionally biased region" description="Gly residues" evidence="1">
    <location>
        <begin position="455"/>
        <end position="465"/>
    </location>
</feature>
<keyword evidence="2" id="KW-0472">Membrane</keyword>
<accession>A0A0G4GGD4</accession>
<evidence type="ECO:0000256" key="2">
    <source>
        <dbReference type="SAM" id="Phobius"/>
    </source>
</evidence>
<feature type="transmembrane region" description="Helical" evidence="2">
    <location>
        <begin position="42"/>
        <end position="61"/>
    </location>
</feature>
<feature type="transmembrane region" description="Helical" evidence="2">
    <location>
        <begin position="66"/>
        <end position="87"/>
    </location>
</feature>
<keyword evidence="2" id="KW-0812">Transmembrane</keyword>
<evidence type="ECO:0000313" key="3">
    <source>
        <dbReference type="EMBL" id="CEM28678.1"/>
    </source>
</evidence>
<feature type="region of interest" description="Disordered" evidence="1">
    <location>
        <begin position="568"/>
        <end position="653"/>
    </location>
</feature>
<dbReference type="VEuPathDB" id="CryptoDB:Cvel_21773"/>
<name>A0A0G4GGD4_9ALVE</name>
<proteinExistence type="predicted"/>
<feature type="transmembrane region" description="Helical" evidence="2">
    <location>
        <begin position="263"/>
        <end position="281"/>
    </location>
</feature>
<feature type="region of interest" description="Disordered" evidence="1">
    <location>
        <begin position="455"/>
        <end position="494"/>
    </location>
</feature>
<feature type="compositionally biased region" description="Polar residues" evidence="1">
    <location>
        <begin position="416"/>
        <end position="429"/>
    </location>
</feature>
<feature type="compositionally biased region" description="Low complexity" evidence="1">
    <location>
        <begin position="611"/>
        <end position="633"/>
    </location>
</feature>
<sequence>MPSQSPSRSPPVSASVLHQDLERGEDVIMPCGCSSVPPLKNLVNLFLDTYSALVVVLSLVLNWESLFYSGVAVAFTLCYFYLFNGAFHANLNWTVVSFSVVFPLTTTVQQAFRRRDEALRELAHVKALVHNMYLGCSQWDWFEDRHGRTRLPSAHSEGVRKILHGLVRDFFEYLRHPVVSKAKHAFTSCGRAVKTEVENLQRQAQWRICRRLREFTLAVEVMKREGLPGNEAARLNQYLMMLETAWERIRNLKDYRTPQALRSFIRVSFIFIPAFYGPYYVHIIGSSNNSTTLAFASAYSVLTAMILCALFQVALAMEDPFDRSMRGWESVKLEKEMSEVMHSIDMATEGVRLSWAYVDASNPVKLPLADTLTRVPPPKSSRRLSNGGERVGDASGATQAAQVQQHPPHTTRLSHRQQSNETSNVSGSQAFRREPSYSAAFRSIQGRCGCLRGEGSGIRKGGNGGQHQQNEQTREGNRYPPPSPPPAAGDAVDTFSSTSPVAYALPSVSPSPSANGHNGAAPLPLKVWLKEFDVWEAKAKQGESLTAAEMEEGGGRPTPFYKLTAALAPLRRESSDNSQVLPPQQQPQQRVVQGPMAASTSVQFQQQQEATGVSKTVVSGSGGVTLQSASQTPSRPPSPSPDPPTASNAPGRS</sequence>
<organism evidence="3">
    <name type="scientific">Chromera velia CCMP2878</name>
    <dbReference type="NCBI Taxonomy" id="1169474"/>
    <lineage>
        <taxon>Eukaryota</taxon>
        <taxon>Sar</taxon>
        <taxon>Alveolata</taxon>
        <taxon>Colpodellida</taxon>
        <taxon>Chromeraceae</taxon>
        <taxon>Chromera</taxon>
    </lineage>
</organism>
<feature type="region of interest" description="Disordered" evidence="1">
    <location>
        <begin position="369"/>
        <end position="432"/>
    </location>
</feature>
<reference evidence="3" key="1">
    <citation type="submission" date="2014-11" db="EMBL/GenBank/DDBJ databases">
        <authorList>
            <person name="Otto D Thomas"/>
            <person name="Naeem Raeece"/>
        </authorList>
    </citation>
    <scope>NUCLEOTIDE SEQUENCE</scope>
</reference>
<keyword evidence="2" id="KW-1133">Transmembrane helix</keyword>
<feature type="transmembrane region" description="Helical" evidence="2">
    <location>
        <begin position="293"/>
        <end position="316"/>
    </location>
</feature>
<feature type="compositionally biased region" description="Polar residues" evidence="1">
    <location>
        <begin position="396"/>
        <end position="408"/>
    </location>
</feature>
<dbReference type="PANTHER" id="PTHR36970:SF1">
    <property type="entry name" value="BESTROPHIN HOMOLOG"/>
    <property type="match status" value="1"/>
</dbReference>
<protein>
    <submittedName>
        <fullName evidence="3">Uncharacterized protein</fullName>
    </submittedName>
</protein>
<dbReference type="AlphaFoldDB" id="A0A0G4GGD4"/>
<feature type="compositionally biased region" description="Low complexity" evidence="1">
    <location>
        <begin position="579"/>
        <end position="593"/>
    </location>
</feature>